<evidence type="ECO:0000256" key="1">
    <source>
        <dbReference type="ARBA" id="ARBA00023027"/>
    </source>
</evidence>
<accession>A0A6A1WPP6</accession>
<dbReference type="Pfam" id="PF01582">
    <property type="entry name" value="TIR"/>
    <property type="match status" value="1"/>
</dbReference>
<comment type="caution">
    <text evidence="3">The sequence shown here is derived from an EMBL/GenBank/DDBJ whole genome shotgun (WGS) entry which is preliminary data.</text>
</comment>
<dbReference type="AlphaFoldDB" id="A0A6A1WPP6"/>
<dbReference type="PANTHER" id="PTHR32009">
    <property type="entry name" value="TMV RESISTANCE PROTEIN N-LIKE"/>
    <property type="match status" value="1"/>
</dbReference>
<dbReference type="Gene3D" id="3.40.50.10140">
    <property type="entry name" value="Toll/interleukin-1 receptor homology (TIR) domain"/>
    <property type="match status" value="1"/>
</dbReference>
<evidence type="ECO:0000313" key="4">
    <source>
        <dbReference type="Proteomes" id="UP000516437"/>
    </source>
</evidence>
<sequence length="188" mass="21483">MHGKNIKKERRTHWSDLFIPSMEPISLVYPVHCDFCKLHPPGSFFHAEYCSLPYHQPLGSFDILKSLAILLEQAGKSPMASMITPTASPSCSSSTPKRIHEVFLSFHGKDTRKGFTDHLYDALKRIGILTFRDDEKLKRGEYISERKLLKAIQESMYVIVVISGNYAFSRWCLIELAEIVRCMKIMGS</sequence>
<dbReference type="EMBL" id="RXIC02000019">
    <property type="protein sequence ID" value="KAB1227124.1"/>
    <property type="molecule type" value="Genomic_DNA"/>
</dbReference>
<organism evidence="3 4">
    <name type="scientific">Morella rubra</name>
    <name type="common">Chinese bayberry</name>
    <dbReference type="NCBI Taxonomy" id="262757"/>
    <lineage>
        <taxon>Eukaryota</taxon>
        <taxon>Viridiplantae</taxon>
        <taxon>Streptophyta</taxon>
        <taxon>Embryophyta</taxon>
        <taxon>Tracheophyta</taxon>
        <taxon>Spermatophyta</taxon>
        <taxon>Magnoliopsida</taxon>
        <taxon>eudicotyledons</taxon>
        <taxon>Gunneridae</taxon>
        <taxon>Pentapetalae</taxon>
        <taxon>rosids</taxon>
        <taxon>fabids</taxon>
        <taxon>Fagales</taxon>
        <taxon>Myricaceae</taxon>
        <taxon>Morella</taxon>
    </lineage>
</organism>
<gene>
    <name evidence="3" type="ORF">CJ030_MR1G001057</name>
</gene>
<dbReference type="PROSITE" id="PS50104">
    <property type="entry name" value="TIR"/>
    <property type="match status" value="1"/>
</dbReference>
<dbReference type="PANTHER" id="PTHR32009:SF153">
    <property type="entry name" value="TMV RESISTANCE PROTEIN N-LIKE"/>
    <property type="match status" value="1"/>
</dbReference>
<dbReference type="InterPro" id="IPR000157">
    <property type="entry name" value="TIR_dom"/>
</dbReference>
<name>A0A6A1WPP6_9ROSI</name>
<keyword evidence="1" id="KW-0520">NAD</keyword>
<evidence type="ECO:0000313" key="3">
    <source>
        <dbReference type="EMBL" id="KAB1227124.1"/>
    </source>
</evidence>
<dbReference type="SUPFAM" id="SSF52200">
    <property type="entry name" value="Toll/Interleukin receptor TIR domain"/>
    <property type="match status" value="1"/>
</dbReference>
<protein>
    <submittedName>
        <fullName evidence="3">TMV resistance protein N</fullName>
    </submittedName>
</protein>
<dbReference type="OrthoDB" id="6160824at2759"/>
<dbReference type="InterPro" id="IPR035897">
    <property type="entry name" value="Toll_tir_struct_dom_sf"/>
</dbReference>
<dbReference type="GO" id="GO:0007165">
    <property type="term" value="P:signal transduction"/>
    <property type="evidence" value="ECO:0007669"/>
    <property type="project" value="InterPro"/>
</dbReference>
<proteinExistence type="predicted"/>
<dbReference type="Proteomes" id="UP000516437">
    <property type="component" value="Chromosome 1"/>
</dbReference>
<keyword evidence="4" id="KW-1185">Reference proteome</keyword>
<dbReference type="SMART" id="SM00255">
    <property type="entry name" value="TIR"/>
    <property type="match status" value="1"/>
</dbReference>
<reference evidence="3 4" key="1">
    <citation type="journal article" date="2019" name="Plant Biotechnol. J.">
        <title>The red bayberry genome and genetic basis of sex determination.</title>
        <authorList>
            <person name="Jia H.M."/>
            <person name="Jia H.J."/>
            <person name="Cai Q.L."/>
            <person name="Wang Y."/>
            <person name="Zhao H.B."/>
            <person name="Yang W.F."/>
            <person name="Wang G.Y."/>
            <person name="Li Y.H."/>
            <person name="Zhan D.L."/>
            <person name="Shen Y.T."/>
            <person name="Niu Q.F."/>
            <person name="Chang L."/>
            <person name="Qiu J."/>
            <person name="Zhao L."/>
            <person name="Xie H.B."/>
            <person name="Fu W.Y."/>
            <person name="Jin J."/>
            <person name="Li X.W."/>
            <person name="Jiao Y."/>
            <person name="Zhou C.C."/>
            <person name="Tu T."/>
            <person name="Chai C.Y."/>
            <person name="Gao J.L."/>
            <person name="Fan L.J."/>
            <person name="van de Weg E."/>
            <person name="Wang J.Y."/>
            <person name="Gao Z.S."/>
        </authorList>
    </citation>
    <scope>NUCLEOTIDE SEQUENCE [LARGE SCALE GENOMIC DNA]</scope>
    <source>
        <tissue evidence="3">Leaves</tissue>
    </source>
</reference>
<feature type="domain" description="TIR" evidence="2">
    <location>
        <begin position="98"/>
        <end position="188"/>
    </location>
</feature>
<evidence type="ECO:0000259" key="2">
    <source>
        <dbReference type="PROSITE" id="PS50104"/>
    </source>
</evidence>